<dbReference type="Pfam" id="PF02368">
    <property type="entry name" value="Big_2"/>
    <property type="match status" value="2"/>
</dbReference>
<dbReference type="InterPro" id="IPR003343">
    <property type="entry name" value="Big_2"/>
</dbReference>
<accession>A0A1I0YDN8</accession>
<dbReference type="InterPro" id="IPR008964">
    <property type="entry name" value="Invasin/intimin_cell_adhesion"/>
</dbReference>
<feature type="domain" description="BIG2" evidence="2">
    <location>
        <begin position="108"/>
        <end position="181"/>
    </location>
</feature>
<protein>
    <submittedName>
        <fullName evidence="3">Ig-like domain (Group 2)</fullName>
    </submittedName>
</protein>
<feature type="signal peptide" evidence="1">
    <location>
        <begin position="1"/>
        <end position="28"/>
    </location>
</feature>
<keyword evidence="4" id="KW-1185">Reference proteome</keyword>
<dbReference type="OrthoDB" id="2068322at2"/>
<reference evidence="3 4" key="1">
    <citation type="submission" date="2016-10" db="EMBL/GenBank/DDBJ databases">
        <authorList>
            <person name="de Groot N.N."/>
        </authorList>
    </citation>
    <scope>NUCLEOTIDE SEQUENCE [LARGE SCALE GENOMIC DNA]</scope>
    <source>
        <strain evidence="3 4">DSM 5522</strain>
    </source>
</reference>
<evidence type="ECO:0000313" key="3">
    <source>
        <dbReference type="EMBL" id="SFB10478.1"/>
    </source>
</evidence>
<gene>
    <name evidence="3" type="ORF">SAMN05216249_10977</name>
</gene>
<proteinExistence type="predicted"/>
<evidence type="ECO:0000313" key="4">
    <source>
        <dbReference type="Proteomes" id="UP000198838"/>
    </source>
</evidence>
<evidence type="ECO:0000259" key="2">
    <source>
        <dbReference type="SMART" id="SM00635"/>
    </source>
</evidence>
<dbReference type="Gene3D" id="2.60.40.1080">
    <property type="match status" value="4"/>
</dbReference>
<keyword evidence="1" id="KW-0732">Signal</keyword>
<name>A0A1I0YDN8_9FIRM</name>
<feature type="domain" description="BIG2" evidence="2">
    <location>
        <begin position="33"/>
        <end position="106"/>
    </location>
</feature>
<dbReference type="STRING" id="1120918.SAMN05216249_10977"/>
<feature type="domain" description="BIG2" evidence="2">
    <location>
        <begin position="258"/>
        <end position="329"/>
    </location>
</feature>
<dbReference type="EMBL" id="FOJY01000009">
    <property type="protein sequence ID" value="SFB10478.1"/>
    <property type="molecule type" value="Genomic_DNA"/>
</dbReference>
<dbReference type="SMART" id="SM00635">
    <property type="entry name" value="BID_2"/>
    <property type="match status" value="4"/>
</dbReference>
<feature type="domain" description="BIG2" evidence="2">
    <location>
        <begin position="183"/>
        <end position="256"/>
    </location>
</feature>
<evidence type="ECO:0000256" key="1">
    <source>
        <dbReference type="SAM" id="SignalP"/>
    </source>
</evidence>
<feature type="chain" id="PRO_5011704070" evidence="1">
    <location>
        <begin position="29"/>
        <end position="333"/>
    </location>
</feature>
<dbReference type="SUPFAM" id="SSF49373">
    <property type="entry name" value="Invasin/intimin cell-adhesion fragments"/>
    <property type="match status" value="4"/>
</dbReference>
<dbReference type="RefSeq" id="WP_092872288.1">
    <property type="nucleotide sequence ID" value="NZ_FOJY01000009.1"/>
</dbReference>
<sequence>MKKKSINKFLIIVTALILCLTPTINTFADSSQTASYVILNCYKKVLNIKDEYTLITFTSNGKMPTFKSSDSSVASVNTYGTITAKKAGKCKITAKIKNAEASCYIQVVKTKIYLDSKKVSMENGSVYYLNGRTSNGSAITYSSSKKSIATVSDMGVIEAHKPGNAVIYAKADKTTVMCKVTVKKPKINLTYKNIEIYRNQEFTLPFTTSSNLTPEFKSNKTSIAIVNESGSVFGIKHGEADIIVSLDGVTRLCHVKVKSPEITMNRSCLTLKAGKRAILSATVSSGNEPLWKSSNPSVCIVNQKGQLTAIKKGKATITVSEDGSKCSCQVIVK</sequence>
<dbReference type="Proteomes" id="UP000198838">
    <property type="component" value="Unassembled WGS sequence"/>
</dbReference>
<organism evidence="3 4">
    <name type="scientific">Acetitomaculum ruminis DSM 5522</name>
    <dbReference type="NCBI Taxonomy" id="1120918"/>
    <lineage>
        <taxon>Bacteria</taxon>
        <taxon>Bacillati</taxon>
        <taxon>Bacillota</taxon>
        <taxon>Clostridia</taxon>
        <taxon>Lachnospirales</taxon>
        <taxon>Lachnospiraceae</taxon>
        <taxon>Acetitomaculum</taxon>
    </lineage>
</organism>
<dbReference type="AlphaFoldDB" id="A0A1I0YDN8"/>